<dbReference type="HAMAP" id="MF_00134_B">
    <property type="entry name" value="IGPS_B"/>
    <property type="match status" value="1"/>
</dbReference>
<dbReference type="HAMAP" id="MF_00134_A">
    <property type="entry name" value="IGPS_A"/>
    <property type="match status" value="1"/>
</dbReference>
<keyword evidence="5 8" id="KW-0822">Tryptophan biosynthesis</keyword>
<dbReference type="Proteomes" id="UP000004947">
    <property type="component" value="Unassembled WGS sequence"/>
</dbReference>
<keyword evidence="4 8" id="KW-0210">Decarboxylase</keyword>
<dbReference type="InterPro" id="IPR045186">
    <property type="entry name" value="Indole-3-glycerol_P_synth"/>
</dbReference>
<evidence type="ECO:0000256" key="7">
    <source>
        <dbReference type="ARBA" id="ARBA00023239"/>
    </source>
</evidence>
<name>A6DP07_9BACT</name>
<keyword evidence="6 8" id="KW-0057">Aromatic amino acid biosynthesis</keyword>
<dbReference type="EMBL" id="ABCK01000015">
    <property type="protein sequence ID" value="EDM26539.1"/>
    <property type="molecule type" value="Genomic_DNA"/>
</dbReference>
<comment type="caution">
    <text evidence="10">The sequence shown here is derived from an EMBL/GenBank/DDBJ whole genome shotgun (WGS) entry which is preliminary data.</text>
</comment>
<dbReference type="SUPFAM" id="SSF51366">
    <property type="entry name" value="Ribulose-phoshate binding barrel"/>
    <property type="match status" value="1"/>
</dbReference>
<dbReference type="UniPathway" id="UPA00035">
    <property type="reaction ID" value="UER00043"/>
</dbReference>
<sequence length="260" mass="28381">MNPADILKKIIATKHIEIKNQESQRDALKKAAYEAGPTTKDFAQALQVNSGLAVIAEVKKASPSAGVISADFDPVKTAKNYQTLGAAAISVLTDKDYFQGSIDYLKQIRQEVELPLLRKDFIIDELQIHEARVAGADTFLLIAAVLTEDEMRNFLAIGREFAMEALVEIHDEEEAHKALAAGAKIIGVNNRDLRNFTTDLSLTGKLAKFIPEDKILVGESGIKTGKDSRQLLDCGCSAILVGESLMRDPQKFKELQAGQA</sequence>
<comment type="pathway">
    <text evidence="2 8">Amino-acid biosynthesis; L-tryptophan biosynthesis; L-tryptophan from chorismate: step 4/5.</text>
</comment>
<dbReference type="eggNOG" id="COG0134">
    <property type="taxonomic scope" value="Bacteria"/>
</dbReference>
<dbReference type="EC" id="4.1.1.48" evidence="8"/>
<dbReference type="PANTHER" id="PTHR22854:SF2">
    <property type="entry name" value="INDOLE-3-GLYCEROL-PHOSPHATE SYNTHASE"/>
    <property type="match status" value="1"/>
</dbReference>
<keyword evidence="7 8" id="KW-0456">Lyase</keyword>
<dbReference type="AlphaFoldDB" id="A6DP07"/>
<evidence type="ECO:0000256" key="4">
    <source>
        <dbReference type="ARBA" id="ARBA00022793"/>
    </source>
</evidence>
<evidence type="ECO:0000313" key="10">
    <source>
        <dbReference type="EMBL" id="EDM26539.1"/>
    </source>
</evidence>
<dbReference type="STRING" id="313628.LNTAR_01987"/>
<protein>
    <recommendedName>
        <fullName evidence="8">Indole-3-glycerol phosphate synthase</fullName>
        <shortName evidence="8">IGPS</shortName>
        <ecNumber evidence="8">4.1.1.48</ecNumber>
    </recommendedName>
</protein>
<dbReference type="GO" id="GO:0000162">
    <property type="term" value="P:L-tryptophan biosynthetic process"/>
    <property type="evidence" value="ECO:0007669"/>
    <property type="project" value="UniProtKB-UniRule"/>
</dbReference>
<dbReference type="GO" id="GO:0004640">
    <property type="term" value="F:phosphoribosylanthranilate isomerase activity"/>
    <property type="evidence" value="ECO:0007669"/>
    <property type="project" value="TreeGrafter"/>
</dbReference>
<dbReference type="Pfam" id="PF00218">
    <property type="entry name" value="IGPS"/>
    <property type="match status" value="1"/>
</dbReference>
<evidence type="ECO:0000256" key="5">
    <source>
        <dbReference type="ARBA" id="ARBA00022822"/>
    </source>
</evidence>
<evidence type="ECO:0000259" key="9">
    <source>
        <dbReference type="Pfam" id="PF00218"/>
    </source>
</evidence>
<dbReference type="InterPro" id="IPR011060">
    <property type="entry name" value="RibuloseP-bd_barrel"/>
</dbReference>
<accession>A6DP07</accession>
<dbReference type="CDD" id="cd00331">
    <property type="entry name" value="IGPS"/>
    <property type="match status" value="1"/>
</dbReference>
<dbReference type="InterPro" id="IPR013785">
    <property type="entry name" value="Aldolase_TIM"/>
</dbReference>
<reference evidence="10 11" key="1">
    <citation type="journal article" date="2010" name="J. Bacteriol.">
        <title>Genome sequence of Lentisphaera araneosa HTCC2155T, the type species of the order Lentisphaerales in the phylum Lentisphaerae.</title>
        <authorList>
            <person name="Thrash J.C."/>
            <person name="Cho J.C."/>
            <person name="Vergin K.L."/>
            <person name="Morris R.M."/>
            <person name="Giovannoni S.J."/>
        </authorList>
    </citation>
    <scope>NUCLEOTIDE SEQUENCE [LARGE SCALE GENOMIC DNA]</scope>
    <source>
        <strain evidence="10 11">HTCC2155</strain>
    </source>
</reference>
<dbReference type="FunFam" id="3.20.20.70:FF:000024">
    <property type="entry name" value="Indole-3-glycerol phosphate synthase"/>
    <property type="match status" value="1"/>
</dbReference>
<keyword evidence="3 8" id="KW-0028">Amino-acid biosynthesis</keyword>
<dbReference type="InterPro" id="IPR001468">
    <property type="entry name" value="Indole-3-GlycerolPSynthase_CS"/>
</dbReference>
<evidence type="ECO:0000256" key="6">
    <source>
        <dbReference type="ARBA" id="ARBA00023141"/>
    </source>
</evidence>
<keyword evidence="11" id="KW-1185">Reference proteome</keyword>
<feature type="domain" description="Indole-3-glycerol phosphate synthase" evidence="9">
    <location>
        <begin position="7"/>
        <end position="252"/>
    </location>
</feature>
<dbReference type="NCBIfam" id="NF001377">
    <property type="entry name" value="PRK00278.2-4"/>
    <property type="match status" value="1"/>
</dbReference>
<dbReference type="Gene3D" id="3.20.20.70">
    <property type="entry name" value="Aldolase class I"/>
    <property type="match status" value="1"/>
</dbReference>
<evidence type="ECO:0000256" key="2">
    <source>
        <dbReference type="ARBA" id="ARBA00004696"/>
    </source>
</evidence>
<comment type="catalytic activity">
    <reaction evidence="1 8">
        <text>1-(2-carboxyphenylamino)-1-deoxy-D-ribulose 5-phosphate + H(+) = (1S,2R)-1-C-(indol-3-yl)glycerol 3-phosphate + CO2 + H2O</text>
        <dbReference type="Rhea" id="RHEA:23476"/>
        <dbReference type="ChEBI" id="CHEBI:15377"/>
        <dbReference type="ChEBI" id="CHEBI:15378"/>
        <dbReference type="ChEBI" id="CHEBI:16526"/>
        <dbReference type="ChEBI" id="CHEBI:58613"/>
        <dbReference type="ChEBI" id="CHEBI:58866"/>
        <dbReference type="EC" id="4.1.1.48"/>
    </reaction>
</comment>
<evidence type="ECO:0000313" key="11">
    <source>
        <dbReference type="Proteomes" id="UP000004947"/>
    </source>
</evidence>
<organism evidence="10 11">
    <name type="scientific">Lentisphaera araneosa HTCC2155</name>
    <dbReference type="NCBI Taxonomy" id="313628"/>
    <lineage>
        <taxon>Bacteria</taxon>
        <taxon>Pseudomonadati</taxon>
        <taxon>Lentisphaerota</taxon>
        <taxon>Lentisphaeria</taxon>
        <taxon>Lentisphaerales</taxon>
        <taxon>Lentisphaeraceae</taxon>
        <taxon>Lentisphaera</taxon>
    </lineage>
</organism>
<comment type="similarity">
    <text evidence="8">Belongs to the TrpC family.</text>
</comment>
<dbReference type="OrthoDB" id="9804217at2"/>
<dbReference type="RefSeq" id="WP_007279591.1">
    <property type="nucleotide sequence ID" value="NZ_ABCK01000015.1"/>
</dbReference>
<dbReference type="InterPro" id="IPR013798">
    <property type="entry name" value="Indole-3-glycerol_P_synth_dom"/>
</dbReference>
<dbReference type="PANTHER" id="PTHR22854">
    <property type="entry name" value="TRYPTOPHAN BIOSYNTHESIS PROTEIN"/>
    <property type="match status" value="1"/>
</dbReference>
<gene>
    <name evidence="8" type="primary">trpC</name>
    <name evidence="10" type="ORF">LNTAR_01987</name>
</gene>
<dbReference type="GO" id="GO:0004425">
    <property type="term" value="F:indole-3-glycerol-phosphate synthase activity"/>
    <property type="evidence" value="ECO:0007669"/>
    <property type="project" value="UniProtKB-UniRule"/>
</dbReference>
<evidence type="ECO:0000256" key="1">
    <source>
        <dbReference type="ARBA" id="ARBA00001633"/>
    </source>
</evidence>
<dbReference type="PROSITE" id="PS00614">
    <property type="entry name" value="IGPS"/>
    <property type="match status" value="1"/>
</dbReference>
<proteinExistence type="inferred from homology"/>
<evidence type="ECO:0000256" key="3">
    <source>
        <dbReference type="ARBA" id="ARBA00022605"/>
    </source>
</evidence>
<evidence type="ECO:0000256" key="8">
    <source>
        <dbReference type="HAMAP-Rule" id="MF_00134"/>
    </source>
</evidence>